<proteinExistence type="predicted"/>
<reference evidence="2" key="1">
    <citation type="submission" date="2020-10" db="EMBL/GenBank/DDBJ databases">
        <title>Genome Sequence of Monilinia vaccinii-corymbosi Sheds Light on Mummy Berry Disease Infection of Blueberry and Mating Type.</title>
        <authorList>
            <person name="Yow A.G."/>
            <person name="Zhang Y."/>
            <person name="Bansal K."/>
            <person name="Eacker S.M."/>
            <person name="Sullivan S."/>
            <person name="Liachko I."/>
            <person name="Cubeta M.A."/>
            <person name="Rollins J.A."/>
            <person name="Ashrafi H."/>
        </authorList>
    </citation>
    <scope>NUCLEOTIDE SEQUENCE</scope>
    <source>
        <strain evidence="2">RL-1</strain>
    </source>
</reference>
<evidence type="ECO:0000313" key="2">
    <source>
        <dbReference type="EMBL" id="QSZ35749.1"/>
    </source>
</evidence>
<dbReference type="Proteomes" id="UP000672032">
    <property type="component" value="Chromosome 6"/>
</dbReference>
<feature type="compositionally biased region" description="Polar residues" evidence="1">
    <location>
        <begin position="29"/>
        <end position="39"/>
    </location>
</feature>
<keyword evidence="3" id="KW-1185">Reference proteome</keyword>
<evidence type="ECO:0000313" key="3">
    <source>
        <dbReference type="Proteomes" id="UP000672032"/>
    </source>
</evidence>
<gene>
    <name evidence="2" type="ORF">DSL72_006871</name>
</gene>
<accession>A0A8A3PLA3</accession>
<evidence type="ECO:0000256" key="1">
    <source>
        <dbReference type="SAM" id="MobiDB-lite"/>
    </source>
</evidence>
<protein>
    <submittedName>
        <fullName evidence="2">Uncharacterized protein</fullName>
    </submittedName>
</protein>
<sequence>MSFTGSFLKIQDLPLKNDSPTKIPDEMETTSSQVSTSDIHTNKDGSCMLSKEDSAFGNTDGEDSRLGSDIINAMHGTNKT</sequence>
<organism evidence="2 3">
    <name type="scientific">Monilinia vaccinii-corymbosi</name>
    <dbReference type="NCBI Taxonomy" id="61207"/>
    <lineage>
        <taxon>Eukaryota</taxon>
        <taxon>Fungi</taxon>
        <taxon>Dikarya</taxon>
        <taxon>Ascomycota</taxon>
        <taxon>Pezizomycotina</taxon>
        <taxon>Leotiomycetes</taxon>
        <taxon>Helotiales</taxon>
        <taxon>Sclerotiniaceae</taxon>
        <taxon>Monilinia</taxon>
    </lineage>
</organism>
<dbReference type="EMBL" id="CP063410">
    <property type="protein sequence ID" value="QSZ35749.1"/>
    <property type="molecule type" value="Genomic_DNA"/>
</dbReference>
<dbReference type="AlphaFoldDB" id="A0A8A3PLA3"/>
<feature type="region of interest" description="Disordered" evidence="1">
    <location>
        <begin position="14"/>
        <end position="80"/>
    </location>
</feature>
<name>A0A8A3PLA3_9HELO</name>